<keyword evidence="4 8" id="KW-0547">Nucleotide-binding</keyword>
<dbReference type="InterPro" id="IPR001752">
    <property type="entry name" value="Kinesin_motor_dom"/>
</dbReference>
<evidence type="ECO:0000256" key="8">
    <source>
        <dbReference type="PROSITE-ProRule" id="PRU00283"/>
    </source>
</evidence>
<dbReference type="InterPro" id="IPR036961">
    <property type="entry name" value="Kinesin_motor_dom_sf"/>
</dbReference>
<dbReference type="PANTHER" id="PTHR47971:SF8">
    <property type="entry name" value="KINESIN-LIKE PROTEIN"/>
    <property type="match status" value="1"/>
</dbReference>
<comment type="caution">
    <text evidence="8">Lacks conserved residue(s) required for the propagation of feature annotation.</text>
</comment>
<dbReference type="PRINTS" id="PR00380">
    <property type="entry name" value="KINESINHEAVY"/>
</dbReference>
<protein>
    <recommendedName>
        <fullName evidence="9">Kinesin-like protein</fullName>
    </recommendedName>
</protein>
<evidence type="ECO:0000256" key="3">
    <source>
        <dbReference type="ARBA" id="ARBA00022701"/>
    </source>
</evidence>
<accession>A0A7R8WMA6</accession>
<feature type="binding site" evidence="8">
    <location>
        <begin position="120"/>
        <end position="127"/>
    </location>
    <ligand>
        <name>ATP</name>
        <dbReference type="ChEBI" id="CHEBI:30616"/>
    </ligand>
</feature>
<comment type="subcellular location">
    <subcellularLocation>
        <location evidence="1">Cytoplasm</location>
        <location evidence="1">Cytoskeleton</location>
    </subcellularLocation>
</comment>
<reference evidence="11" key="1">
    <citation type="submission" date="2020-11" db="EMBL/GenBank/DDBJ databases">
        <authorList>
            <person name="Tran Van P."/>
        </authorList>
    </citation>
    <scope>NUCLEOTIDE SEQUENCE</scope>
</reference>
<dbReference type="Pfam" id="PF00225">
    <property type="entry name" value="Kinesin"/>
    <property type="match status" value="1"/>
</dbReference>
<evidence type="ECO:0000256" key="6">
    <source>
        <dbReference type="ARBA" id="ARBA00023175"/>
    </source>
</evidence>
<feature type="region of interest" description="Disordered" evidence="10">
    <location>
        <begin position="317"/>
        <end position="346"/>
    </location>
</feature>
<dbReference type="InterPro" id="IPR027417">
    <property type="entry name" value="P-loop_NTPase"/>
</dbReference>
<keyword evidence="7" id="KW-0206">Cytoskeleton</keyword>
<name>A0A7R8WMA6_9CRUS</name>
<evidence type="ECO:0000256" key="2">
    <source>
        <dbReference type="ARBA" id="ARBA00022490"/>
    </source>
</evidence>
<comment type="similarity">
    <text evidence="8 9">Belongs to the TRAFAC class myosin-kinesin ATPase superfamily. Kinesin family.</text>
</comment>
<dbReference type="EMBL" id="OB668717">
    <property type="protein sequence ID" value="CAD7234445.1"/>
    <property type="molecule type" value="Genomic_DNA"/>
</dbReference>
<keyword evidence="3 9" id="KW-0493">Microtubule</keyword>
<evidence type="ECO:0000256" key="7">
    <source>
        <dbReference type="ARBA" id="ARBA00023212"/>
    </source>
</evidence>
<evidence type="ECO:0000256" key="10">
    <source>
        <dbReference type="SAM" id="MobiDB-lite"/>
    </source>
</evidence>
<evidence type="ECO:0000256" key="1">
    <source>
        <dbReference type="ARBA" id="ARBA00004245"/>
    </source>
</evidence>
<dbReference type="SMART" id="SM00129">
    <property type="entry name" value="KISc"/>
    <property type="match status" value="1"/>
</dbReference>
<dbReference type="InterPro" id="IPR019821">
    <property type="entry name" value="Kinesin_motor_CS"/>
</dbReference>
<evidence type="ECO:0000256" key="9">
    <source>
        <dbReference type="RuleBase" id="RU000394"/>
    </source>
</evidence>
<dbReference type="GO" id="GO:0008017">
    <property type="term" value="F:microtubule binding"/>
    <property type="evidence" value="ECO:0007669"/>
    <property type="project" value="InterPro"/>
</dbReference>
<evidence type="ECO:0000313" key="11">
    <source>
        <dbReference type="EMBL" id="CAD7234445.1"/>
    </source>
</evidence>
<keyword evidence="2" id="KW-0963">Cytoplasm</keyword>
<sequence>MVRDYRATLEMRPLKDGDAIKDHRISVCVRKRPLNVQEKERKQMDVITVPTPNQVLVHEPKTTVSLKPKLENHDFRVITPSDVSITRLTTKRIMRVYKYTVKPLIQTIFDGGMATCFAYGQTGSGKTHTMGGNDKVRDLLNKGKEVKVLEAKGQVTVVGLTEEDVENVRDVLKFIRMGTKYRTSGQTSANNNSSRSHAVFQIILRDEKLVTHGKLSLIDLAGNERGTDASSSAPNKKAEIEAGEINASLLALKECIRALGRKEDHISFRASKLTMILRDSFIGDKSRTCMIAMISPGMNSCEHTLNTLRYADRVKELGAGDPPAADPPVVDPPAADPPAADRPAADPPASIIRQIMDSQVHWGKKYSALLTKTNEDGYDEDVAQMLEEVLDQQIASFQHFKNKLQFLRSGKEE</sequence>
<dbReference type="CDD" id="cd01367">
    <property type="entry name" value="KISc_KIF2_like"/>
    <property type="match status" value="1"/>
</dbReference>
<dbReference type="Gene3D" id="3.40.850.10">
    <property type="entry name" value="Kinesin motor domain"/>
    <property type="match status" value="2"/>
</dbReference>
<dbReference type="GO" id="GO:0007019">
    <property type="term" value="P:microtubule depolymerization"/>
    <property type="evidence" value="ECO:0007669"/>
    <property type="project" value="TreeGrafter"/>
</dbReference>
<dbReference type="GO" id="GO:0005874">
    <property type="term" value="C:microtubule"/>
    <property type="evidence" value="ECO:0007669"/>
    <property type="project" value="UniProtKB-KW"/>
</dbReference>
<dbReference type="AlphaFoldDB" id="A0A7R8WMA6"/>
<dbReference type="InterPro" id="IPR027640">
    <property type="entry name" value="Kinesin-like_fam"/>
</dbReference>
<evidence type="ECO:0000256" key="5">
    <source>
        <dbReference type="ARBA" id="ARBA00022840"/>
    </source>
</evidence>
<evidence type="ECO:0000256" key="4">
    <source>
        <dbReference type="ARBA" id="ARBA00022741"/>
    </source>
</evidence>
<dbReference type="SUPFAM" id="SSF52540">
    <property type="entry name" value="P-loop containing nucleoside triphosphate hydrolases"/>
    <property type="match status" value="1"/>
</dbReference>
<dbReference type="GO" id="GO:0003777">
    <property type="term" value="F:microtubule motor activity"/>
    <property type="evidence" value="ECO:0007669"/>
    <property type="project" value="InterPro"/>
</dbReference>
<organism evidence="11">
    <name type="scientific">Cyprideis torosa</name>
    <dbReference type="NCBI Taxonomy" id="163714"/>
    <lineage>
        <taxon>Eukaryota</taxon>
        <taxon>Metazoa</taxon>
        <taxon>Ecdysozoa</taxon>
        <taxon>Arthropoda</taxon>
        <taxon>Crustacea</taxon>
        <taxon>Oligostraca</taxon>
        <taxon>Ostracoda</taxon>
        <taxon>Podocopa</taxon>
        <taxon>Podocopida</taxon>
        <taxon>Cytherocopina</taxon>
        <taxon>Cytheroidea</taxon>
        <taxon>Cytherideidae</taxon>
        <taxon>Cyprideis</taxon>
    </lineage>
</organism>
<dbReference type="PROSITE" id="PS00411">
    <property type="entry name" value="KINESIN_MOTOR_1"/>
    <property type="match status" value="1"/>
</dbReference>
<feature type="compositionally biased region" description="Pro residues" evidence="10">
    <location>
        <begin position="324"/>
        <end position="336"/>
    </location>
</feature>
<dbReference type="GO" id="GO:0005524">
    <property type="term" value="F:ATP binding"/>
    <property type="evidence" value="ECO:0007669"/>
    <property type="project" value="UniProtKB-UniRule"/>
</dbReference>
<proteinExistence type="inferred from homology"/>
<keyword evidence="5 8" id="KW-0067">ATP-binding</keyword>
<dbReference type="GO" id="GO:0007018">
    <property type="term" value="P:microtubule-based movement"/>
    <property type="evidence" value="ECO:0007669"/>
    <property type="project" value="InterPro"/>
</dbReference>
<dbReference type="PANTHER" id="PTHR47971">
    <property type="entry name" value="KINESIN-RELATED PROTEIN 6"/>
    <property type="match status" value="1"/>
</dbReference>
<dbReference type="PROSITE" id="PS50067">
    <property type="entry name" value="KINESIN_MOTOR_2"/>
    <property type="match status" value="2"/>
</dbReference>
<keyword evidence="6 8" id="KW-0505">Motor protein</keyword>
<gene>
    <name evidence="11" type="ORF">CTOB1V02_LOCUS12261</name>
</gene>
<dbReference type="OrthoDB" id="3176171at2759"/>